<dbReference type="Proteomes" id="UP001165342">
    <property type="component" value="Unassembled WGS sequence"/>
</dbReference>
<sequence>MIKFEVNTRSVILVYEPELNSAEWILRELNTLGEVTISRGFTFKNGDLIDAPSEEAEDEFSEPIFRFHFATRDAGYFRIAGRILGIANDVLISDNVWLERKLFIAERNVGIFRRIAKVKGHDAEIIIGGSRDDKIPIEAFRELLGRFPNSGELDRYASARVETIIGEFLDSLKSARENYEQYLSRRKSSVTDKPLIQDELLQAEIDKFVYVRDTIDDWLKAANSYSELDWQRMIIKVILLIFPKYIAVLENVEIADFYTTPGRTRRRFIDLCLVDAGGNIDVIEIKKPFDNVVVTKTLYRDNSLPTRELSGSIMQAEKYLFHLSKWGVPGERELTDRYGPSLPGSLSIRVTNPKAMIILGRDRLPNGQPALSDRQMFDFEVIKRKYANMIDILTYDDLLRRLNNIIASLSRRKAESLAVLP</sequence>
<evidence type="ECO:0000259" key="1">
    <source>
        <dbReference type="Pfam" id="PF14082"/>
    </source>
</evidence>
<reference evidence="2" key="1">
    <citation type="submission" date="2022-05" db="EMBL/GenBank/DDBJ databases">
        <authorList>
            <person name="Jo J.-H."/>
            <person name="Im W.-T."/>
        </authorList>
    </citation>
    <scope>NUCLEOTIDE SEQUENCE</scope>
    <source>
        <strain evidence="2">SE220</strain>
    </source>
</reference>
<dbReference type="RefSeq" id="WP_249830668.1">
    <property type="nucleotide sequence ID" value="NZ_JAMGBE010000001.1"/>
</dbReference>
<evidence type="ECO:0000313" key="3">
    <source>
        <dbReference type="Proteomes" id="UP001165342"/>
    </source>
</evidence>
<keyword evidence="3" id="KW-1185">Reference proteome</keyword>
<dbReference type="EMBL" id="JAMGBE010000001">
    <property type="protein sequence ID" value="MCL6729187.1"/>
    <property type="molecule type" value="Genomic_DNA"/>
</dbReference>
<comment type="caution">
    <text evidence="2">The sequence shown here is derived from an EMBL/GenBank/DDBJ whole genome shotgun (WGS) entry which is preliminary data.</text>
</comment>
<organism evidence="2 3">
    <name type="scientific">Sphingomonas hankyongi</name>
    <dbReference type="NCBI Taxonomy" id="2908209"/>
    <lineage>
        <taxon>Bacteria</taxon>
        <taxon>Pseudomonadati</taxon>
        <taxon>Pseudomonadota</taxon>
        <taxon>Alphaproteobacteria</taxon>
        <taxon>Sphingomonadales</taxon>
        <taxon>Sphingomonadaceae</taxon>
        <taxon>Sphingomonas</taxon>
    </lineage>
</organism>
<dbReference type="Pfam" id="PF14082">
    <property type="entry name" value="SduA_C"/>
    <property type="match status" value="1"/>
</dbReference>
<name>A0ABT0S022_9SPHN</name>
<evidence type="ECO:0000313" key="2">
    <source>
        <dbReference type="EMBL" id="MCL6729187.1"/>
    </source>
</evidence>
<accession>A0ABT0S022</accession>
<feature type="domain" description="Shedu protein SduA C-terminal" evidence="1">
    <location>
        <begin position="225"/>
        <end position="399"/>
    </location>
</feature>
<dbReference type="InterPro" id="IPR025359">
    <property type="entry name" value="SduA_C"/>
</dbReference>
<proteinExistence type="predicted"/>
<protein>
    <submittedName>
        <fullName evidence="2">DUF4263 domain-containing protein</fullName>
    </submittedName>
</protein>
<gene>
    <name evidence="2" type="ORF">LZ538_03840</name>
</gene>